<dbReference type="AlphaFoldDB" id="A0AAW2ZT62"/>
<evidence type="ECO:0000256" key="1">
    <source>
        <dbReference type="SAM" id="MobiDB-lite"/>
    </source>
</evidence>
<feature type="region of interest" description="Disordered" evidence="1">
    <location>
        <begin position="1"/>
        <end position="24"/>
    </location>
</feature>
<sequence length="519" mass="57707">MTQEVSPQQNTESEYMSARQRARKCRSGENAARLLMGLDLAMDDAERRKNAGRCHNNAPRNSFSSPREFFAGPTKPPHRCSGIRHNPDGNRDSVGFMLKDEYFMMNPEIDKFQSRRLRAGMVRNGSPCRYGSISGMAAYGLQARRGEGSLRQNKTLKMARMNGSPWGTGSYHCRDGLTNNCIVTAPEVPWRCGVRITHPQGAMEAPYFEDNDPRPPRDVPAVTGKRHVKPPYKDAKMFGQVPPPPEGEEDEFHSTLPPCHKTSNKANESVDVLNLYCYTADELNEKPQPYKQLGPRKCGAPDLPPKKPPVIKHIDTPARQEHDVLGTGRWGLPEKQVPRGLARGLCRPRHDTANLFYGGPAQEDDKLASGTPRESAGRNGGSNAGSNGAHLSPRQSHPGESYRSASRRSSSHGSRTSARPSRQVQPFRAHRDTPPKKREDPVFDSNFRPHKVVFKNVGNPNLLRYYDPTVDPMPEAMGPKRSAPRSNIESMLDDSNTPCAFGKGRGEFNKHSRSTITLV</sequence>
<evidence type="ECO:0000313" key="3">
    <source>
        <dbReference type="Proteomes" id="UP001500131"/>
    </source>
</evidence>
<gene>
    <name evidence="2" type="ORF">Q4I31_008339</name>
</gene>
<protein>
    <recommendedName>
        <fullName evidence="4">Flagellum targeting protein kharon1</fullName>
    </recommendedName>
</protein>
<organism evidence="2 3">
    <name type="scientific">Leishmania lindenbergi</name>
    <dbReference type="NCBI Taxonomy" id="651832"/>
    <lineage>
        <taxon>Eukaryota</taxon>
        <taxon>Discoba</taxon>
        <taxon>Euglenozoa</taxon>
        <taxon>Kinetoplastea</taxon>
        <taxon>Metakinetoplastina</taxon>
        <taxon>Trypanosomatida</taxon>
        <taxon>Trypanosomatidae</taxon>
        <taxon>Leishmaniinae</taxon>
        <taxon>Leishmania</taxon>
    </lineage>
</organism>
<feature type="compositionally biased region" description="Basic and acidic residues" evidence="1">
    <location>
        <begin position="429"/>
        <end position="441"/>
    </location>
</feature>
<evidence type="ECO:0008006" key="4">
    <source>
        <dbReference type="Google" id="ProtNLM"/>
    </source>
</evidence>
<dbReference type="Proteomes" id="UP001500131">
    <property type="component" value="Unassembled WGS sequence"/>
</dbReference>
<accession>A0AAW2ZT62</accession>
<feature type="region of interest" description="Disordered" evidence="1">
    <location>
        <begin position="52"/>
        <end position="87"/>
    </location>
</feature>
<keyword evidence="3" id="KW-1185">Reference proteome</keyword>
<proteinExistence type="predicted"/>
<feature type="compositionally biased region" description="Low complexity" evidence="1">
    <location>
        <begin position="411"/>
        <end position="421"/>
    </location>
</feature>
<dbReference type="EMBL" id="JBAMZK010000037">
    <property type="protein sequence ID" value="KAL0492640.1"/>
    <property type="molecule type" value="Genomic_DNA"/>
</dbReference>
<comment type="caution">
    <text evidence="2">The sequence shown here is derived from an EMBL/GenBank/DDBJ whole genome shotgun (WGS) entry which is preliminary data.</text>
</comment>
<name>A0AAW2ZT62_9TRYP</name>
<evidence type="ECO:0000313" key="2">
    <source>
        <dbReference type="EMBL" id="KAL0492640.1"/>
    </source>
</evidence>
<feature type="compositionally biased region" description="Polar residues" evidence="1">
    <location>
        <begin position="1"/>
        <end position="14"/>
    </location>
</feature>
<feature type="region of interest" description="Disordered" evidence="1">
    <location>
        <begin position="354"/>
        <end position="444"/>
    </location>
</feature>
<reference evidence="2 3" key="1">
    <citation type="submission" date="2024-02" db="EMBL/GenBank/DDBJ databases">
        <title>FIRST GENOME SEQUENCES OF Leishmania (Viannia) shawi, Leishmania (Viannia) lindenbergi AND Leishmania (Viannia) utingensis.</title>
        <authorList>
            <person name="Resadore F."/>
            <person name="Custodio M.G.F."/>
            <person name="Boite M.C."/>
            <person name="Cupolillo E."/>
            <person name="Ferreira G.E.M."/>
        </authorList>
    </citation>
    <scope>NUCLEOTIDE SEQUENCE [LARGE SCALE GENOMIC DNA]</scope>
    <source>
        <strain evidence="2 3">MHOM/BR/1966/M15733</strain>
    </source>
</reference>